<comment type="caution">
    <text evidence="7">The sequence shown here is derived from an EMBL/GenBank/DDBJ whole genome shotgun (WGS) entry which is preliminary data.</text>
</comment>
<dbReference type="InterPro" id="IPR001683">
    <property type="entry name" value="PX_dom"/>
</dbReference>
<comment type="subcellular location">
    <subcellularLocation>
        <location evidence="1">Cytoplasmic vesicle membrane</location>
    </subcellularLocation>
</comment>
<dbReference type="Pfam" id="PF10456">
    <property type="entry name" value="BAR_3_WASP_bdg"/>
    <property type="match status" value="1"/>
</dbReference>
<dbReference type="GO" id="GO:0030659">
    <property type="term" value="C:cytoplasmic vesicle membrane"/>
    <property type="evidence" value="ECO:0007669"/>
    <property type="project" value="UniProtKB-SubCell"/>
</dbReference>
<dbReference type="SMART" id="SM00312">
    <property type="entry name" value="PX"/>
    <property type="match status" value="1"/>
</dbReference>
<dbReference type="Pfam" id="PF00787">
    <property type="entry name" value="PX"/>
    <property type="match status" value="1"/>
</dbReference>
<evidence type="ECO:0000313" key="8">
    <source>
        <dbReference type="Proteomes" id="UP001558652"/>
    </source>
</evidence>
<comment type="similarity">
    <text evidence="2">Belongs to the sorting nexin family.</text>
</comment>
<dbReference type="InterPro" id="IPR036871">
    <property type="entry name" value="PX_dom_sf"/>
</dbReference>
<evidence type="ECO:0000256" key="1">
    <source>
        <dbReference type="ARBA" id="ARBA00004156"/>
    </source>
</evidence>
<dbReference type="PANTHER" id="PTHR45827">
    <property type="entry name" value="SORTING NEXIN"/>
    <property type="match status" value="1"/>
</dbReference>
<sequence>MGTITRVIPENEKVRIIEVNNVVCWESNHQSYICVVASPKKESKLKGLKSFIAYQLTPSFNNIQVSRRYKHFDWLHERLEEKFSLIPIPPLPDKQISGRYEEQFIEHRKNQLQAFVDCVCKHPVLSRCAVWEHFITCTDEKLWKSGKRKAEKDELIGDNYFHAIETPEKSINHYTLEQEILSCSRFVQNMDGAVKHLMETSLDQSKKHQGPYKREFQKVGHAFYALGQAMSIEQPKYTGHENLVTAIKTTGDSYIAIGLLFEEQPKLDWEPLGDMLHVYKGILASLPEMLTFHKRAIQTKKDCEKLAFDQKMTANALEGVTKRTDVVSYALLAEINHFQNERAEEVSKSLKNFLTQQVNFYKKVKEITKVCPS</sequence>
<name>A0ABD0XUM4_9HEMI</name>
<protein>
    <recommendedName>
        <fullName evidence="6">PX domain-containing protein</fullName>
    </recommendedName>
</protein>
<feature type="domain" description="PX" evidence="6">
    <location>
        <begin position="32"/>
        <end position="142"/>
    </location>
</feature>
<dbReference type="Gene3D" id="1.20.1270.60">
    <property type="entry name" value="Arfaptin homology (AH) domain/BAR domain"/>
    <property type="match status" value="1"/>
</dbReference>
<evidence type="ECO:0000313" key="7">
    <source>
        <dbReference type="EMBL" id="KAL1110382.1"/>
    </source>
</evidence>
<keyword evidence="4" id="KW-0472">Membrane</keyword>
<proteinExistence type="inferred from homology"/>
<dbReference type="CDD" id="cd06862">
    <property type="entry name" value="PX_SNX9_18_like"/>
    <property type="match status" value="1"/>
</dbReference>
<accession>A0ABD0XUM4</accession>
<dbReference type="InterPro" id="IPR019497">
    <property type="entry name" value="Sorting_nexin_WASP-bd-dom"/>
</dbReference>
<dbReference type="InterPro" id="IPR027267">
    <property type="entry name" value="AH/BAR_dom_sf"/>
</dbReference>
<dbReference type="PANTHER" id="PTHR45827:SF1">
    <property type="entry name" value="SORTING NEXIN"/>
    <property type="match status" value="1"/>
</dbReference>
<evidence type="ECO:0000256" key="5">
    <source>
        <dbReference type="ARBA" id="ARBA00023329"/>
    </source>
</evidence>
<dbReference type="PROSITE" id="PS50195">
    <property type="entry name" value="PX"/>
    <property type="match status" value="1"/>
</dbReference>
<evidence type="ECO:0000256" key="3">
    <source>
        <dbReference type="ARBA" id="ARBA00022443"/>
    </source>
</evidence>
<keyword evidence="8" id="KW-1185">Reference proteome</keyword>
<dbReference type="EMBL" id="JBFDAA010000022">
    <property type="protein sequence ID" value="KAL1110382.1"/>
    <property type="molecule type" value="Genomic_DNA"/>
</dbReference>
<dbReference type="FunFam" id="3.30.1520.10:FF:000004">
    <property type="entry name" value="Sorting nexin"/>
    <property type="match status" value="1"/>
</dbReference>
<dbReference type="SUPFAM" id="SSF64268">
    <property type="entry name" value="PX domain"/>
    <property type="match status" value="1"/>
</dbReference>
<evidence type="ECO:0000259" key="6">
    <source>
        <dbReference type="PROSITE" id="PS50195"/>
    </source>
</evidence>
<evidence type="ECO:0000256" key="4">
    <source>
        <dbReference type="ARBA" id="ARBA00023136"/>
    </source>
</evidence>
<dbReference type="Proteomes" id="UP001558652">
    <property type="component" value="Unassembled WGS sequence"/>
</dbReference>
<reference evidence="7 8" key="1">
    <citation type="submission" date="2024-07" db="EMBL/GenBank/DDBJ databases">
        <title>Chromosome-level genome assembly of the water stick insect Ranatra chinensis (Heteroptera: Nepidae).</title>
        <authorList>
            <person name="Liu X."/>
        </authorList>
    </citation>
    <scope>NUCLEOTIDE SEQUENCE [LARGE SCALE GENOMIC DNA]</scope>
    <source>
        <strain evidence="7">Cailab_2021Rc</strain>
        <tissue evidence="7">Muscle</tissue>
    </source>
</reference>
<keyword evidence="3" id="KW-0728">SH3 domain</keyword>
<evidence type="ECO:0000256" key="2">
    <source>
        <dbReference type="ARBA" id="ARBA00010883"/>
    </source>
</evidence>
<organism evidence="7 8">
    <name type="scientific">Ranatra chinensis</name>
    <dbReference type="NCBI Taxonomy" id="642074"/>
    <lineage>
        <taxon>Eukaryota</taxon>
        <taxon>Metazoa</taxon>
        <taxon>Ecdysozoa</taxon>
        <taxon>Arthropoda</taxon>
        <taxon>Hexapoda</taxon>
        <taxon>Insecta</taxon>
        <taxon>Pterygota</taxon>
        <taxon>Neoptera</taxon>
        <taxon>Paraneoptera</taxon>
        <taxon>Hemiptera</taxon>
        <taxon>Heteroptera</taxon>
        <taxon>Panheteroptera</taxon>
        <taxon>Nepomorpha</taxon>
        <taxon>Nepidae</taxon>
        <taxon>Ranatrinae</taxon>
        <taxon>Ranatra</taxon>
    </lineage>
</organism>
<dbReference type="AlphaFoldDB" id="A0ABD0XUM4"/>
<gene>
    <name evidence="7" type="ORF">AAG570_007913</name>
</gene>
<keyword evidence="5" id="KW-0968">Cytoplasmic vesicle</keyword>
<dbReference type="Gene3D" id="3.30.1520.10">
    <property type="entry name" value="Phox-like domain"/>
    <property type="match status" value="1"/>
</dbReference>